<reference evidence="2" key="1">
    <citation type="submission" date="2021-12" db="EMBL/GenBank/DDBJ databases">
        <title>Convergent genome expansion in fungi linked to evolution of root-endophyte symbiosis.</title>
        <authorList>
            <consortium name="DOE Joint Genome Institute"/>
            <person name="Ke Y.-H."/>
            <person name="Bonito G."/>
            <person name="Liao H.-L."/>
            <person name="Looney B."/>
            <person name="Rojas-Flechas A."/>
            <person name="Nash J."/>
            <person name="Hameed K."/>
            <person name="Schadt C."/>
            <person name="Martin F."/>
            <person name="Crous P.W."/>
            <person name="Miettinen O."/>
            <person name="Magnuson J.K."/>
            <person name="Labbe J."/>
            <person name="Jacobson D."/>
            <person name="Doktycz M.J."/>
            <person name="Veneault-Fourrey C."/>
            <person name="Kuo A."/>
            <person name="Mondo S."/>
            <person name="Calhoun S."/>
            <person name="Riley R."/>
            <person name="Ohm R."/>
            <person name="LaButti K."/>
            <person name="Andreopoulos B."/>
            <person name="Pangilinan J."/>
            <person name="Nolan M."/>
            <person name="Tritt A."/>
            <person name="Clum A."/>
            <person name="Lipzen A."/>
            <person name="Daum C."/>
            <person name="Barry K."/>
            <person name="Grigoriev I.V."/>
            <person name="Vilgalys R."/>
        </authorList>
    </citation>
    <scope>NUCLEOTIDE SEQUENCE</scope>
    <source>
        <strain evidence="2">PMI_201</strain>
    </source>
</reference>
<feature type="compositionally biased region" description="Low complexity" evidence="1">
    <location>
        <begin position="66"/>
        <end position="84"/>
    </location>
</feature>
<feature type="compositionally biased region" description="Basic and acidic residues" evidence="1">
    <location>
        <begin position="429"/>
        <end position="438"/>
    </location>
</feature>
<feature type="compositionally biased region" description="Low complexity" evidence="1">
    <location>
        <begin position="496"/>
        <end position="510"/>
    </location>
</feature>
<feature type="compositionally biased region" description="Polar residues" evidence="1">
    <location>
        <begin position="406"/>
        <end position="427"/>
    </location>
</feature>
<sequence length="801" mass="85962">MSGPYRAYPGNGNQPFSSGSQANQPVSFKTDINRKKTKKWVSAKSVSYDGDDWGRNPPLPTDASRFSANQQQSSSNFQPNQPASIPVATSQPTNPPESKKSEPASTQTPAFVRPADIYKRMQEEREKERFSEDSSRSGSLPPTAAPPSAPSPLAIAQDSHEGVTTLRGENVEPSTSSLVIPELKRLSGFGQDFLGSSAYSEQTSQPVQAALQQGQAEDLPLHHNPSLGFRSVVNQAFDVPETPTSSNGNFSRSNSDSTSVISPIISRTNVESEKTPTITEDIAGEASAQGPPADFRPGHRRDLSIPAPGNGPDRVPEVSNVEPSHSAEVVSPALSGNNLSAPDTDTVESSVSKDQPESGEATPHLSSVPHASIENPSLYTAPVENLNGPQKEQLQQREPTPLEIPQSKSQEIPQIVPSMSTETSPQDMESDRLRKEIMRSLSPDPTSASASPNPETIDFRKSQYRPGHESTYLPSEYDSYWNDQKDVTPTSPLQPKPTTTTPASVPSTEPLSLTINPKAVSETVSKEPETDSAVSETQRTLKKRFSWEATDDSDEEDVLEEQSEKTPIAPTVQSPSSSKNAQFTAPAAFGDDVTRDTALQDEIGAFDDHGLPRYSTIARETTQPPEEPAVEIAGPIRESSSIPTQEAPALGSQTVTPIESPKQPTHPLGAEASLPSFRKIMDIQSPSEKQFALIDNGLEDWIRRSNLIRLNGQLPGGAPTGFPKLTSLGNLSLPSSHSHGDGLGYSPSHARRPSGSPLTGGMNRQNVESKGKDLLHSAGVLARGLFAKGKNKLRGGADKVD</sequence>
<dbReference type="RefSeq" id="XP_046076536.1">
    <property type="nucleotide sequence ID" value="XM_046215141.1"/>
</dbReference>
<evidence type="ECO:0000313" key="2">
    <source>
        <dbReference type="EMBL" id="KAH8703518.1"/>
    </source>
</evidence>
<feature type="compositionally biased region" description="Polar residues" evidence="1">
    <location>
        <begin position="11"/>
        <end position="27"/>
    </location>
</feature>
<feature type="region of interest" description="Disordered" evidence="1">
    <location>
        <begin position="191"/>
        <end position="596"/>
    </location>
</feature>
<gene>
    <name evidence="2" type="ORF">BGW36DRAFT_369463</name>
</gene>
<name>A0AAD4PZY7_9EURO</name>
<evidence type="ECO:0000256" key="1">
    <source>
        <dbReference type="SAM" id="MobiDB-lite"/>
    </source>
</evidence>
<protein>
    <submittedName>
        <fullName evidence="2">Uncharacterized protein</fullName>
    </submittedName>
</protein>
<organism evidence="2 3">
    <name type="scientific">Talaromyces proteolyticus</name>
    <dbReference type="NCBI Taxonomy" id="1131652"/>
    <lineage>
        <taxon>Eukaryota</taxon>
        <taxon>Fungi</taxon>
        <taxon>Dikarya</taxon>
        <taxon>Ascomycota</taxon>
        <taxon>Pezizomycotina</taxon>
        <taxon>Eurotiomycetes</taxon>
        <taxon>Eurotiomycetidae</taxon>
        <taxon>Eurotiales</taxon>
        <taxon>Trichocomaceae</taxon>
        <taxon>Talaromyces</taxon>
        <taxon>Talaromyces sect. Bacilispori</taxon>
    </lineage>
</organism>
<dbReference type="EMBL" id="JAJTJA010000002">
    <property type="protein sequence ID" value="KAH8703518.1"/>
    <property type="molecule type" value="Genomic_DNA"/>
</dbReference>
<feature type="region of interest" description="Disordered" evidence="1">
    <location>
        <begin position="636"/>
        <end position="670"/>
    </location>
</feature>
<dbReference type="AlphaFoldDB" id="A0AAD4PZY7"/>
<feature type="compositionally biased region" description="Polar residues" evidence="1">
    <location>
        <begin position="387"/>
        <end position="398"/>
    </location>
</feature>
<feature type="compositionally biased region" description="Polar residues" evidence="1">
    <location>
        <begin position="334"/>
        <end position="353"/>
    </location>
</feature>
<feature type="compositionally biased region" description="Polar residues" evidence="1">
    <location>
        <begin position="571"/>
        <end position="583"/>
    </location>
</feature>
<dbReference type="GeneID" id="70245428"/>
<feature type="region of interest" description="Disordered" evidence="1">
    <location>
        <begin position="729"/>
        <end position="772"/>
    </location>
</feature>
<feature type="compositionally biased region" description="Polar residues" evidence="1">
    <location>
        <begin position="242"/>
        <end position="269"/>
    </location>
</feature>
<feature type="compositionally biased region" description="Acidic residues" evidence="1">
    <location>
        <begin position="549"/>
        <end position="561"/>
    </location>
</feature>
<accession>A0AAD4PZY7</accession>
<dbReference type="Proteomes" id="UP001201262">
    <property type="component" value="Unassembled WGS sequence"/>
</dbReference>
<feature type="compositionally biased region" description="Basic and acidic residues" evidence="1">
    <location>
        <begin position="116"/>
        <end position="135"/>
    </location>
</feature>
<feature type="compositionally biased region" description="Polar residues" evidence="1">
    <location>
        <begin position="197"/>
        <end position="215"/>
    </location>
</feature>
<feature type="compositionally biased region" description="Polar residues" evidence="1">
    <location>
        <begin position="443"/>
        <end position="454"/>
    </location>
</feature>
<keyword evidence="3" id="KW-1185">Reference proteome</keyword>
<proteinExistence type="predicted"/>
<feature type="region of interest" description="Disordered" evidence="1">
    <location>
        <begin position="1"/>
        <end position="179"/>
    </location>
</feature>
<evidence type="ECO:0000313" key="3">
    <source>
        <dbReference type="Proteomes" id="UP001201262"/>
    </source>
</evidence>
<comment type="caution">
    <text evidence="2">The sequence shown here is derived from an EMBL/GenBank/DDBJ whole genome shotgun (WGS) entry which is preliminary data.</text>
</comment>